<dbReference type="AlphaFoldDB" id="A0A8H4N770"/>
<keyword evidence="9" id="KW-1185">Reference proteome</keyword>
<dbReference type="Pfam" id="PF01284">
    <property type="entry name" value="MARVEL"/>
    <property type="match status" value="1"/>
</dbReference>
<evidence type="ECO:0000256" key="6">
    <source>
        <dbReference type="SAM" id="Phobius"/>
    </source>
</evidence>
<gene>
    <name evidence="8" type="ORF">GTA08_BOTSDO00673</name>
</gene>
<feature type="transmembrane region" description="Helical" evidence="6">
    <location>
        <begin position="44"/>
        <end position="64"/>
    </location>
</feature>
<reference evidence="8" key="1">
    <citation type="submission" date="2020-04" db="EMBL/GenBank/DDBJ databases">
        <title>Genome Assembly and Annotation of Botryosphaeria dothidea sdau 11-99, a Latent Pathogen of Apple Fruit Ring Rot in China.</title>
        <authorList>
            <person name="Yu C."/>
            <person name="Diao Y."/>
            <person name="Lu Q."/>
            <person name="Zhao J."/>
            <person name="Cui S."/>
            <person name="Peng C."/>
            <person name="He B."/>
            <person name="Liu H."/>
        </authorList>
    </citation>
    <scope>NUCLEOTIDE SEQUENCE [LARGE SCALE GENOMIC DNA]</scope>
    <source>
        <strain evidence="8">Sdau11-99</strain>
    </source>
</reference>
<keyword evidence="3 6" id="KW-1133">Transmembrane helix</keyword>
<evidence type="ECO:0000256" key="2">
    <source>
        <dbReference type="ARBA" id="ARBA00022692"/>
    </source>
</evidence>
<comment type="caution">
    <text evidence="8">The sequence shown here is derived from an EMBL/GenBank/DDBJ whole genome shotgun (WGS) entry which is preliminary data.</text>
</comment>
<keyword evidence="2 6" id="KW-0812">Transmembrane</keyword>
<evidence type="ECO:0000313" key="9">
    <source>
        <dbReference type="Proteomes" id="UP000572817"/>
    </source>
</evidence>
<feature type="transmembrane region" description="Helical" evidence="6">
    <location>
        <begin position="76"/>
        <end position="95"/>
    </location>
</feature>
<sequence length="343" mass="37823">MTGHSTQMVTVPCWFTILRVFQLVLALVIIIISAFRLHYRMNAAYFYSVVVACATIMTSTYHLIATFTFQKAYNAWIILFLDVILVFIWLIALGLTGDLARSWTRDDPCHGSGDNYYCSRSNRRNTAIAVACLCANEFLLFLITLIIFSIRLHRQRKADQPSSSATPPPNYAEHAQRSPYRGDGNPYAPPTTNAAIPFEKITPPAHFSQPITQSYQQPAAQQQHQPPQPSPYNQTSPASTQATPATQSPLPSPGYPPLRNFSSPISSLHHRPQPSPSLFSAPSPLMTPQQSAVSPPRSVVSPLSISSDSNSSLVSGSRTTGGDWRHGRRYYQKPSVADDEGSS</sequence>
<feature type="region of interest" description="Disordered" evidence="5">
    <location>
        <begin position="159"/>
        <end position="196"/>
    </location>
</feature>
<evidence type="ECO:0000256" key="1">
    <source>
        <dbReference type="ARBA" id="ARBA00004141"/>
    </source>
</evidence>
<feature type="domain" description="MARVEL" evidence="7">
    <location>
        <begin position="16"/>
        <end position="146"/>
    </location>
</feature>
<organism evidence="8 9">
    <name type="scientific">Botryosphaeria dothidea</name>
    <dbReference type="NCBI Taxonomy" id="55169"/>
    <lineage>
        <taxon>Eukaryota</taxon>
        <taxon>Fungi</taxon>
        <taxon>Dikarya</taxon>
        <taxon>Ascomycota</taxon>
        <taxon>Pezizomycotina</taxon>
        <taxon>Dothideomycetes</taxon>
        <taxon>Dothideomycetes incertae sedis</taxon>
        <taxon>Botryosphaeriales</taxon>
        <taxon>Botryosphaeriaceae</taxon>
        <taxon>Botryosphaeria</taxon>
    </lineage>
</organism>
<dbReference type="PANTHER" id="PTHR37451">
    <property type="entry name" value="MARVEL DOMAIN"/>
    <property type="match status" value="1"/>
</dbReference>
<keyword evidence="4 6" id="KW-0472">Membrane</keyword>
<proteinExistence type="predicted"/>
<dbReference type="InterPro" id="IPR008253">
    <property type="entry name" value="Marvel"/>
</dbReference>
<accession>A0A8H4N770</accession>
<feature type="compositionally biased region" description="Low complexity" evidence="5">
    <location>
        <begin position="213"/>
        <end position="249"/>
    </location>
</feature>
<feature type="region of interest" description="Disordered" evidence="5">
    <location>
        <begin position="212"/>
        <end position="343"/>
    </location>
</feature>
<name>A0A8H4N770_9PEZI</name>
<evidence type="ECO:0000256" key="3">
    <source>
        <dbReference type="ARBA" id="ARBA00022989"/>
    </source>
</evidence>
<evidence type="ECO:0000313" key="8">
    <source>
        <dbReference type="EMBL" id="KAF4313839.1"/>
    </source>
</evidence>
<feature type="compositionally biased region" description="Low complexity" evidence="5">
    <location>
        <begin position="276"/>
        <end position="317"/>
    </location>
</feature>
<evidence type="ECO:0000259" key="7">
    <source>
        <dbReference type="Pfam" id="PF01284"/>
    </source>
</evidence>
<comment type="subcellular location">
    <subcellularLocation>
        <location evidence="1">Membrane</location>
        <topology evidence="1">Multi-pass membrane protein</topology>
    </subcellularLocation>
</comment>
<dbReference type="PANTHER" id="PTHR37451:SF4">
    <property type="entry name" value="MARVEL DOMAIN-CONTAINING PROTEIN"/>
    <property type="match status" value="1"/>
</dbReference>
<protein>
    <recommendedName>
        <fullName evidence="7">MARVEL domain-containing protein</fullName>
    </recommendedName>
</protein>
<dbReference type="GO" id="GO:0016020">
    <property type="term" value="C:membrane"/>
    <property type="evidence" value="ECO:0007669"/>
    <property type="project" value="UniProtKB-SubCell"/>
</dbReference>
<dbReference type="Proteomes" id="UP000572817">
    <property type="component" value="Unassembled WGS sequence"/>
</dbReference>
<feature type="transmembrane region" description="Helical" evidence="6">
    <location>
        <begin position="20"/>
        <end position="37"/>
    </location>
</feature>
<evidence type="ECO:0000256" key="4">
    <source>
        <dbReference type="ARBA" id="ARBA00023136"/>
    </source>
</evidence>
<evidence type="ECO:0000256" key="5">
    <source>
        <dbReference type="SAM" id="MobiDB-lite"/>
    </source>
</evidence>
<dbReference type="EMBL" id="WWBZ02000001">
    <property type="protein sequence ID" value="KAF4313839.1"/>
    <property type="molecule type" value="Genomic_DNA"/>
</dbReference>
<feature type="transmembrane region" description="Helical" evidence="6">
    <location>
        <begin position="127"/>
        <end position="150"/>
    </location>
</feature>